<dbReference type="RefSeq" id="WP_377164318.1">
    <property type="nucleotide sequence ID" value="NZ_JBHSMQ010000002.1"/>
</dbReference>
<sequence>MRFSVILALLLVLSGCGRKTPAKVIVPPLPKVEISDVPSPPTPTIIVAKGSTLQSIATTAYHHRDFSGFVGHLNGITIPERLRAGATLKTPSLPVAFRDAGLHPQYQPAINALAKAWIDLVDILPAYIRARDDSGAGDGSSFTLPVDIQVRLISCADAIDASIDVLMHPATGHALPLKTIGQLAGVSASLRRFSKGFVDSRDYDTFLAEKGFGLGFTYAILWVQWGYK</sequence>
<comment type="caution">
    <text evidence="1">The sequence shown here is derived from an EMBL/GenBank/DDBJ whole genome shotgun (WGS) entry which is preliminary data.</text>
</comment>
<accession>A0ABW0KNQ6</accession>
<gene>
    <name evidence="1" type="ORF">ACFQDI_05670</name>
</gene>
<keyword evidence="1" id="KW-0449">Lipoprotein</keyword>
<name>A0ABW0KNQ6_9BACT</name>
<dbReference type="PROSITE" id="PS51257">
    <property type="entry name" value="PROKAR_LIPOPROTEIN"/>
    <property type="match status" value="1"/>
</dbReference>
<organism evidence="1 2">
    <name type="scientific">Prosthecobacter fluviatilis</name>
    <dbReference type="NCBI Taxonomy" id="445931"/>
    <lineage>
        <taxon>Bacteria</taxon>
        <taxon>Pseudomonadati</taxon>
        <taxon>Verrucomicrobiota</taxon>
        <taxon>Verrucomicrobiia</taxon>
        <taxon>Verrucomicrobiales</taxon>
        <taxon>Verrucomicrobiaceae</taxon>
        <taxon>Prosthecobacter</taxon>
    </lineage>
</organism>
<reference evidence="2" key="1">
    <citation type="journal article" date="2019" name="Int. J. Syst. Evol. Microbiol.">
        <title>The Global Catalogue of Microorganisms (GCM) 10K type strain sequencing project: providing services to taxonomists for standard genome sequencing and annotation.</title>
        <authorList>
            <consortium name="The Broad Institute Genomics Platform"/>
            <consortium name="The Broad Institute Genome Sequencing Center for Infectious Disease"/>
            <person name="Wu L."/>
            <person name="Ma J."/>
        </authorList>
    </citation>
    <scope>NUCLEOTIDE SEQUENCE [LARGE SCALE GENOMIC DNA]</scope>
    <source>
        <strain evidence="2">CGMCC 4.1469</strain>
    </source>
</reference>
<keyword evidence="2" id="KW-1185">Reference proteome</keyword>
<dbReference type="Proteomes" id="UP001596052">
    <property type="component" value="Unassembled WGS sequence"/>
</dbReference>
<evidence type="ECO:0000313" key="1">
    <source>
        <dbReference type="EMBL" id="MFC5454337.1"/>
    </source>
</evidence>
<proteinExistence type="predicted"/>
<protein>
    <submittedName>
        <fullName evidence="1">Lipoprotein</fullName>
    </submittedName>
</protein>
<dbReference type="EMBL" id="JBHSMQ010000002">
    <property type="protein sequence ID" value="MFC5454337.1"/>
    <property type="molecule type" value="Genomic_DNA"/>
</dbReference>
<evidence type="ECO:0000313" key="2">
    <source>
        <dbReference type="Proteomes" id="UP001596052"/>
    </source>
</evidence>